<sequence length="283" mass="31904">MSGTWTNASTDMVRKASAEELVGHRDRALERIEAGFEAIIEGMKAYKTAAGTGHGLSSLTSSTGAMWSVVYSGITKRAMDDVRKEIDRDVWTYMAESLGLYTVMDATAKAKFQDDIEKDPPEVTVENLRATFGALRADADVIFRRGLVETFRRLDRRYRSHDAFKIDDRIVLGHALNEFGSWTRYGRDDDRIADLDRVMHVLDGKPVPDRCAALPSQILDAVRAGKRCGERIERGEIIDRDSYFRVKWFKNGNVHLWMLRPDLVEKANKLIAEECGATLGDAR</sequence>
<evidence type="ECO:0000313" key="2">
    <source>
        <dbReference type="EMBL" id="KAA5604377.1"/>
    </source>
</evidence>
<dbReference type="OrthoDB" id="270332at2"/>
<gene>
    <name evidence="2" type="ORF">F1188_16075</name>
</gene>
<dbReference type="InterPro" id="IPR031339">
    <property type="entry name" value="DUF4942"/>
</dbReference>
<name>A0A5M6I8W5_9PROT</name>
<accession>A0A5M6I8W5</accession>
<keyword evidence="3" id="KW-1185">Reference proteome</keyword>
<proteinExistence type="predicted"/>
<comment type="caution">
    <text evidence="2">The sequence shown here is derived from an EMBL/GenBank/DDBJ whole genome shotgun (WGS) entry which is preliminary data.</text>
</comment>
<reference evidence="2 3" key="1">
    <citation type="submission" date="2019-09" db="EMBL/GenBank/DDBJ databases">
        <title>Genome sequence of Roseospira marina, one of the more divergent members of the non-sulfur purple photosynthetic bacterial family, the Rhodospirillaceae.</title>
        <authorList>
            <person name="Meyer T."/>
            <person name="Kyndt J."/>
        </authorList>
    </citation>
    <scope>NUCLEOTIDE SEQUENCE [LARGE SCALE GENOMIC DNA]</scope>
    <source>
        <strain evidence="2 3">DSM 15113</strain>
    </source>
</reference>
<dbReference type="AlphaFoldDB" id="A0A5M6I8W5"/>
<protein>
    <submittedName>
        <fullName evidence="2">DUF4942 domain-containing protein</fullName>
    </submittedName>
</protein>
<organism evidence="2 3">
    <name type="scientific">Roseospira marina</name>
    <dbReference type="NCBI Taxonomy" id="140057"/>
    <lineage>
        <taxon>Bacteria</taxon>
        <taxon>Pseudomonadati</taxon>
        <taxon>Pseudomonadota</taxon>
        <taxon>Alphaproteobacteria</taxon>
        <taxon>Rhodospirillales</taxon>
        <taxon>Rhodospirillaceae</taxon>
        <taxon>Roseospira</taxon>
    </lineage>
</organism>
<evidence type="ECO:0000259" key="1">
    <source>
        <dbReference type="Pfam" id="PF13708"/>
    </source>
</evidence>
<dbReference type="EMBL" id="VWPJ01000018">
    <property type="protein sequence ID" value="KAA5604377.1"/>
    <property type="molecule type" value="Genomic_DNA"/>
</dbReference>
<dbReference type="RefSeq" id="WP_150063469.1">
    <property type="nucleotide sequence ID" value="NZ_JACHII010000014.1"/>
</dbReference>
<dbReference type="Proteomes" id="UP000324065">
    <property type="component" value="Unassembled WGS sequence"/>
</dbReference>
<feature type="domain" description="DUF4942" evidence="1">
    <location>
        <begin position="84"/>
        <end position="275"/>
    </location>
</feature>
<dbReference type="Pfam" id="PF13708">
    <property type="entry name" value="DUF4942"/>
    <property type="match status" value="1"/>
</dbReference>
<evidence type="ECO:0000313" key="3">
    <source>
        <dbReference type="Proteomes" id="UP000324065"/>
    </source>
</evidence>